<reference evidence="2 3" key="1">
    <citation type="submission" date="2017-06" db="EMBL/GenBank/DDBJ databases">
        <authorList>
            <person name="Kim H.J."/>
            <person name="Triplett B.A."/>
        </authorList>
    </citation>
    <scope>NUCLEOTIDE SEQUENCE [LARGE SCALE GENOMIC DNA]</scope>
    <source>
        <strain evidence="2 3">U15</strain>
    </source>
</reference>
<dbReference type="Pfam" id="PF11062">
    <property type="entry name" value="DUF2863"/>
    <property type="match status" value="1"/>
</dbReference>
<evidence type="ECO:0000256" key="1">
    <source>
        <dbReference type="SAM" id="MobiDB-lite"/>
    </source>
</evidence>
<dbReference type="AlphaFoldDB" id="A0A239EVW5"/>
<organism evidence="2 3">
    <name type="scientific">Noviherbaspirillum humi</name>
    <dbReference type="NCBI Taxonomy" id="1688639"/>
    <lineage>
        <taxon>Bacteria</taxon>
        <taxon>Pseudomonadati</taxon>
        <taxon>Pseudomonadota</taxon>
        <taxon>Betaproteobacteria</taxon>
        <taxon>Burkholderiales</taxon>
        <taxon>Oxalobacteraceae</taxon>
        <taxon>Noviherbaspirillum</taxon>
    </lineage>
</organism>
<keyword evidence="3" id="KW-1185">Reference proteome</keyword>
<protein>
    <submittedName>
        <fullName evidence="2">Uncharacterized protein</fullName>
    </submittedName>
</protein>
<accession>A0A239EVW5</accession>
<sequence>MLASPGTTTAPSAAALQRDAKALAQAARRFAQKPGSDDAGEFEALLQRVLSRPEPYESDVISEAVNLLLSSGHDDCIAWLLEEVEMESELQFIRLGKSGPTRACVLFAIPVVFPAFTEPSATPVNSAAFQELHDILEEQGIIGEEARFRLLPRLFTPQELRGRPYGDFMRLTRHLAVQLAQPHETDVSADGEAFPPPAVVMTPLQAAPYVTLRYLVGLALTTEEGLNELFPPLDDDADEGGETAGDGNAPGQAPGRALAQAIEDWSGAMQGVLDVGAPMGLHADVRFGFELAREHNCRLQLKAALDNAALTLADAALAEFPLAGEDGEVIGIRLLLLDGDDRALEEMPWLTLPHESLDEAIDKLHLVLTEEGYAPADELLSGDGHTASYLLH</sequence>
<dbReference type="Proteomes" id="UP000198284">
    <property type="component" value="Unassembled WGS sequence"/>
</dbReference>
<feature type="region of interest" description="Disordered" evidence="1">
    <location>
        <begin position="231"/>
        <end position="254"/>
    </location>
</feature>
<gene>
    <name evidence="2" type="ORF">SAMN06265795_10343</name>
</gene>
<dbReference type="EMBL" id="FZOT01000003">
    <property type="protein sequence ID" value="SNS48759.1"/>
    <property type="molecule type" value="Genomic_DNA"/>
</dbReference>
<name>A0A239EVW5_9BURK</name>
<dbReference type="RefSeq" id="WP_089398563.1">
    <property type="nucleotide sequence ID" value="NZ_FZOT01000003.1"/>
</dbReference>
<evidence type="ECO:0000313" key="2">
    <source>
        <dbReference type="EMBL" id="SNS48759.1"/>
    </source>
</evidence>
<evidence type="ECO:0000313" key="3">
    <source>
        <dbReference type="Proteomes" id="UP000198284"/>
    </source>
</evidence>
<proteinExistence type="predicted"/>
<dbReference type="InterPro" id="IPR021292">
    <property type="entry name" value="DUF2863"/>
</dbReference>